<accession>A0AC34PXW6</accession>
<organism evidence="1 2">
    <name type="scientific">Panagrolaimus sp. JU765</name>
    <dbReference type="NCBI Taxonomy" id="591449"/>
    <lineage>
        <taxon>Eukaryota</taxon>
        <taxon>Metazoa</taxon>
        <taxon>Ecdysozoa</taxon>
        <taxon>Nematoda</taxon>
        <taxon>Chromadorea</taxon>
        <taxon>Rhabditida</taxon>
        <taxon>Tylenchina</taxon>
        <taxon>Panagrolaimomorpha</taxon>
        <taxon>Panagrolaimoidea</taxon>
        <taxon>Panagrolaimidae</taxon>
        <taxon>Panagrolaimus</taxon>
    </lineage>
</organism>
<protein>
    <submittedName>
        <fullName evidence="2">Acyl-CoA oxidase C-terminal domain-containing protein</fullName>
    </submittedName>
</protein>
<sequence>MPGVTVGDIGPKFGINGNDNGFLRFDNYRVPRKAMLMRNAKVLPNGTYVPPKHAKLGFGAMVFVRSIMIKDMACQLGSAVTIATRYSAVRRQGEIKPNGQEVQILDYQTQQLRVLPNIAKTLVFLFAANEVKSLYEQVIADMQEGNLELLPQLHGLSSGLKSVVTWETALGIEQCRLACGGHGYSLASALPDIYEYAVGGCTYEGENIVMLLQVARGLVKLVPGIRSGSGQLTELTEYLARKQTPRSNFTCIDNTSAETLIADFEHAAQQQLFFAFDLLKQNERNLSPEEAWNVTGVELSKASRLHVKAYLVKNYFAYVSKCHDAEIRPVLDQLGQLFALDSIQANFGHFAMGGYYSDQQQKAVRLGIYTLLAKLRPNAVAIVDSLDFSDRELDSVLGRRDGNVYENLLAWAQKNQNYKNFSSTLPSTKTNDAIKLFPENKTESNNNKILTHQGYITYNNKNSM</sequence>
<name>A0AC34PXW6_9BILA</name>
<dbReference type="WBParaSite" id="JU765_v2.g1098.t1">
    <property type="protein sequence ID" value="JU765_v2.g1098.t1"/>
    <property type="gene ID" value="JU765_v2.g1098"/>
</dbReference>
<dbReference type="Proteomes" id="UP000887576">
    <property type="component" value="Unplaced"/>
</dbReference>
<evidence type="ECO:0000313" key="2">
    <source>
        <dbReference type="WBParaSite" id="JU765_v2.g1098.t1"/>
    </source>
</evidence>
<reference evidence="2" key="1">
    <citation type="submission" date="2022-11" db="UniProtKB">
        <authorList>
            <consortium name="WormBaseParasite"/>
        </authorList>
    </citation>
    <scope>IDENTIFICATION</scope>
</reference>
<proteinExistence type="predicted"/>
<evidence type="ECO:0000313" key="1">
    <source>
        <dbReference type="Proteomes" id="UP000887576"/>
    </source>
</evidence>